<accession>A0A6L8MIH1</accession>
<dbReference type="Proteomes" id="UP000474565">
    <property type="component" value="Unassembled WGS sequence"/>
</dbReference>
<proteinExistence type="predicted"/>
<sequence length="180" mass="20122">MATSLSPSFGMSTCFDVYEKLKADLAALEAAGEGEDEQSQKRQDYAAFNFIVTARHLAHDWLPKNGGRPKQSLKKLKRKHAGLTAALNAAKDIANGSKHFKITLYTPTTTVDERGIFDYETWAFGSQYGVREGGYNFSMFGLARILMAYFDWVFDDTASVNLFPAELIAQVDYSLIRRAK</sequence>
<dbReference type="EMBL" id="WWCP01000009">
    <property type="protein sequence ID" value="MYM82319.1"/>
    <property type="molecule type" value="Genomic_DNA"/>
</dbReference>
<dbReference type="AlphaFoldDB" id="A0A6L8MIH1"/>
<organism evidence="1 2">
    <name type="scientific">Duganella lactea</name>
    <dbReference type="NCBI Taxonomy" id="2692173"/>
    <lineage>
        <taxon>Bacteria</taxon>
        <taxon>Pseudomonadati</taxon>
        <taxon>Pseudomonadota</taxon>
        <taxon>Betaproteobacteria</taxon>
        <taxon>Burkholderiales</taxon>
        <taxon>Oxalobacteraceae</taxon>
        <taxon>Telluria group</taxon>
        <taxon>Duganella</taxon>
    </lineage>
</organism>
<evidence type="ECO:0000313" key="1">
    <source>
        <dbReference type="EMBL" id="MYM82319.1"/>
    </source>
</evidence>
<gene>
    <name evidence="1" type="ORF">GTP44_10190</name>
</gene>
<protein>
    <submittedName>
        <fullName evidence="1">Uncharacterized protein</fullName>
    </submittedName>
</protein>
<comment type="caution">
    <text evidence="1">The sequence shown here is derived from an EMBL/GenBank/DDBJ whole genome shotgun (WGS) entry which is preliminary data.</text>
</comment>
<evidence type="ECO:0000313" key="2">
    <source>
        <dbReference type="Proteomes" id="UP000474565"/>
    </source>
</evidence>
<reference evidence="1 2" key="1">
    <citation type="submission" date="2019-12" db="EMBL/GenBank/DDBJ databases">
        <title>Novel species isolated from a subtropical stream in China.</title>
        <authorList>
            <person name="Lu H."/>
        </authorList>
    </citation>
    <scope>NUCLEOTIDE SEQUENCE [LARGE SCALE GENOMIC DNA]</scope>
    <source>
        <strain evidence="1 2">FT50W</strain>
    </source>
</reference>
<name>A0A6L8MIH1_9BURK</name>